<dbReference type="OrthoDB" id="427636at2759"/>
<accession>C5LGX4</accession>
<dbReference type="InParanoid" id="C5LGX4"/>
<protein>
    <submittedName>
        <fullName evidence="2">Uncharacterized protein</fullName>
    </submittedName>
</protein>
<evidence type="ECO:0000313" key="2">
    <source>
        <dbReference type="EMBL" id="EER04016.1"/>
    </source>
</evidence>
<feature type="region of interest" description="Disordered" evidence="1">
    <location>
        <begin position="31"/>
        <end position="78"/>
    </location>
</feature>
<feature type="compositionally biased region" description="Basic and acidic residues" evidence="1">
    <location>
        <begin position="95"/>
        <end position="136"/>
    </location>
</feature>
<feature type="region of interest" description="Disordered" evidence="1">
    <location>
        <begin position="90"/>
        <end position="136"/>
    </location>
</feature>
<evidence type="ECO:0000313" key="3">
    <source>
        <dbReference type="Proteomes" id="UP000007800"/>
    </source>
</evidence>
<feature type="compositionally biased region" description="Gly residues" evidence="1">
    <location>
        <begin position="64"/>
        <end position="73"/>
    </location>
</feature>
<dbReference type="RefSeq" id="XP_002772200.1">
    <property type="nucleotide sequence ID" value="XM_002772154.1"/>
</dbReference>
<dbReference type="AlphaFoldDB" id="C5LGX4"/>
<keyword evidence="3" id="KW-1185">Reference proteome</keyword>
<feature type="non-terminal residue" evidence="2">
    <location>
        <position position="1"/>
    </location>
</feature>
<evidence type="ECO:0000256" key="1">
    <source>
        <dbReference type="SAM" id="MobiDB-lite"/>
    </source>
</evidence>
<gene>
    <name evidence="2" type="ORF">Pmar_PMAR022699</name>
</gene>
<sequence>DAHVYGYGQFQAKLEKERVEQQQCGDLVFEDPMEDEFEKDEKIDGDAASDASEMAATGEEPSAGVGGGVGGTAVYGPGVDKVEEGIVGTLPQHLARSDEQRVKDICKDDNPHEDALDVLTRMHDEDGKRNDAGNRN</sequence>
<organism evidence="3">
    <name type="scientific">Perkinsus marinus (strain ATCC 50983 / TXsc)</name>
    <dbReference type="NCBI Taxonomy" id="423536"/>
    <lineage>
        <taxon>Eukaryota</taxon>
        <taxon>Sar</taxon>
        <taxon>Alveolata</taxon>
        <taxon>Perkinsozoa</taxon>
        <taxon>Perkinsea</taxon>
        <taxon>Perkinsida</taxon>
        <taxon>Perkinsidae</taxon>
        <taxon>Perkinsus</taxon>
    </lineage>
</organism>
<dbReference type="Proteomes" id="UP000007800">
    <property type="component" value="Unassembled WGS sequence"/>
</dbReference>
<proteinExistence type="predicted"/>
<reference evidence="2 3" key="1">
    <citation type="submission" date="2008-07" db="EMBL/GenBank/DDBJ databases">
        <authorList>
            <person name="El-Sayed N."/>
            <person name="Caler E."/>
            <person name="Inman J."/>
            <person name="Amedeo P."/>
            <person name="Hass B."/>
            <person name="Wortman J."/>
        </authorList>
    </citation>
    <scope>NUCLEOTIDE SEQUENCE [LARGE SCALE GENOMIC DNA]</scope>
    <source>
        <strain evidence="3">ATCC 50983 / TXsc</strain>
    </source>
</reference>
<dbReference type="EMBL" id="GG681963">
    <property type="protein sequence ID" value="EER04016.1"/>
    <property type="molecule type" value="Genomic_DNA"/>
</dbReference>
<dbReference type="GeneID" id="9044938"/>
<name>C5LGX4_PERM5</name>